<proteinExistence type="predicted"/>
<comment type="caution">
    <text evidence="3">The sequence shown here is derived from an EMBL/GenBank/DDBJ whole genome shotgun (WGS) entry which is preliminary data.</text>
</comment>
<organism evidence="3 4">
    <name type="scientific">Mycolicibacterium vulneris</name>
    <dbReference type="NCBI Taxonomy" id="547163"/>
    <lineage>
        <taxon>Bacteria</taxon>
        <taxon>Bacillati</taxon>
        <taxon>Actinomycetota</taxon>
        <taxon>Actinomycetes</taxon>
        <taxon>Mycobacteriales</taxon>
        <taxon>Mycobacteriaceae</taxon>
        <taxon>Mycolicibacterium</taxon>
    </lineage>
</organism>
<dbReference type="Pfam" id="PF20315">
    <property type="entry name" value="DUF6611"/>
    <property type="match status" value="1"/>
</dbReference>
<keyword evidence="2" id="KW-1133">Transmembrane helix</keyword>
<evidence type="ECO:0000256" key="1">
    <source>
        <dbReference type="SAM" id="MobiDB-lite"/>
    </source>
</evidence>
<sequence>MRTARHPDIQLGVTEPPPAQPPAPWWWTRLIDGAHPWGSFDAGVGRHGVRRYWLVVYPPGASTAERRLARLWRGWPLTGAALGVVALMLLGNAEAPPTTVLAMVVAAYVGVGALLFMRVGHGRVNVRSMPVILAPGTADDDERRKYGEWQILVHILTAADGMLTTGAISPAEYKATWRHAYHRLESI</sequence>
<dbReference type="RefSeq" id="WP_085289853.1">
    <property type="nucleotide sequence ID" value="NZ_NCXM01000009.1"/>
</dbReference>
<protein>
    <submittedName>
        <fullName evidence="3">Uncharacterized protein</fullName>
    </submittedName>
</protein>
<keyword evidence="4" id="KW-1185">Reference proteome</keyword>
<keyword evidence="2" id="KW-0812">Transmembrane</keyword>
<feature type="transmembrane region" description="Helical" evidence="2">
    <location>
        <begin position="99"/>
        <end position="119"/>
    </location>
</feature>
<dbReference type="EMBL" id="NCXM01000009">
    <property type="protein sequence ID" value="OSC28884.1"/>
    <property type="molecule type" value="Genomic_DNA"/>
</dbReference>
<keyword evidence="2" id="KW-0472">Membrane</keyword>
<feature type="region of interest" description="Disordered" evidence="1">
    <location>
        <begin position="1"/>
        <end position="20"/>
    </location>
</feature>
<dbReference type="InterPro" id="IPR046719">
    <property type="entry name" value="DUF6611"/>
</dbReference>
<dbReference type="AlphaFoldDB" id="A0A1X2L4G7"/>
<evidence type="ECO:0000313" key="3">
    <source>
        <dbReference type="EMBL" id="OSC28884.1"/>
    </source>
</evidence>
<evidence type="ECO:0000313" key="4">
    <source>
        <dbReference type="Proteomes" id="UP000242320"/>
    </source>
</evidence>
<dbReference type="Proteomes" id="UP000242320">
    <property type="component" value="Unassembled WGS sequence"/>
</dbReference>
<accession>A0A1X2L4G7</accession>
<reference evidence="3 4" key="1">
    <citation type="submission" date="2017-04" db="EMBL/GenBank/DDBJ databases">
        <title>The new phylogeny of genus Mycobacterium.</title>
        <authorList>
            <person name="Tortoli E."/>
            <person name="Trovato A."/>
            <person name="Cirillo D.M."/>
        </authorList>
    </citation>
    <scope>NUCLEOTIDE SEQUENCE [LARGE SCALE GENOMIC DNA]</scope>
    <source>
        <strain evidence="3 4">DSM 45247</strain>
    </source>
</reference>
<evidence type="ECO:0000256" key="2">
    <source>
        <dbReference type="SAM" id="Phobius"/>
    </source>
</evidence>
<name>A0A1X2L4G7_9MYCO</name>
<feature type="transmembrane region" description="Helical" evidence="2">
    <location>
        <begin position="75"/>
        <end position="93"/>
    </location>
</feature>
<dbReference type="OrthoDB" id="5118875at2"/>
<gene>
    <name evidence="3" type="ORF">B8W69_11015</name>
</gene>